<dbReference type="RefSeq" id="WP_075729202.1">
    <property type="nucleotide sequence ID" value="NZ_BJNB01000037.1"/>
</dbReference>
<dbReference type="PANTHER" id="PTHR34473">
    <property type="entry name" value="UPF0699 TRANSMEMBRANE PROTEIN YDBS"/>
    <property type="match status" value="1"/>
</dbReference>
<gene>
    <name evidence="3" type="ORF">CFL01nite_20040</name>
</gene>
<feature type="transmembrane region" description="Helical" evidence="1">
    <location>
        <begin position="27"/>
        <end position="45"/>
    </location>
</feature>
<dbReference type="InterPro" id="IPR014529">
    <property type="entry name" value="UCP026631"/>
</dbReference>
<feature type="domain" description="YdbS-like PH" evidence="2">
    <location>
        <begin position="399"/>
        <end position="448"/>
    </location>
</feature>
<dbReference type="AlphaFoldDB" id="A0AB73B9R5"/>
<evidence type="ECO:0000259" key="2">
    <source>
        <dbReference type="Pfam" id="PF03703"/>
    </source>
</evidence>
<dbReference type="InterPro" id="IPR005182">
    <property type="entry name" value="YdbS-like_PH"/>
</dbReference>
<organism evidence="3 4">
    <name type="scientific">Corynebacterium flavescens</name>
    <dbReference type="NCBI Taxonomy" id="28028"/>
    <lineage>
        <taxon>Bacteria</taxon>
        <taxon>Bacillati</taxon>
        <taxon>Actinomycetota</taxon>
        <taxon>Actinomycetes</taxon>
        <taxon>Mycobacteriales</taxon>
        <taxon>Corynebacteriaceae</taxon>
        <taxon>Corynebacterium</taxon>
    </lineage>
</organism>
<dbReference type="PIRSF" id="PIRSF026631">
    <property type="entry name" value="UCP026631"/>
    <property type="match status" value="1"/>
</dbReference>
<dbReference type="Pfam" id="PF03703">
    <property type="entry name" value="bPH_2"/>
    <property type="match status" value="3"/>
</dbReference>
<reference evidence="3 4" key="1">
    <citation type="submission" date="2019-06" db="EMBL/GenBank/DDBJ databases">
        <title>Whole genome shotgun sequence of Corynebacterium flavescens NBRC 14136.</title>
        <authorList>
            <person name="Hosoyama A."/>
            <person name="Uohara A."/>
            <person name="Ohji S."/>
            <person name="Ichikawa N."/>
        </authorList>
    </citation>
    <scope>NUCLEOTIDE SEQUENCE [LARGE SCALE GENOMIC DNA]</scope>
    <source>
        <strain evidence="3 4">NBRC 14136</strain>
    </source>
</reference>
<proteinExistence type="predicted"/>
<comment type="caution">
    <text evidence="3">The sequence shown here is derived from an EMBL/GenBank/DDBJ whole genome shotgun (WGS) entry which is preliminary data.</text>
</comment>
<evidence type="ECO:0000313" key="4">
    <source>
        <dbReference type="Proteomes" id="UP000315353"/>
    </source>
</evidence>
<feature type="domain" description="YdbS-like PH" evidence="2">
    <location>
        <begin position="271"/>
        <end position="321"/>
    </location>
</feature>
<name>A0AB73B9R5_CORFL</name>
<evidence type="ECO:0000313" key="3">
    <source>
        <dbReference type="EMBL" id="GEB98509.1"/>
    </source>
</evidence>
<feature type="transmembrane region" description="Helical" evidence="1">
    <location>
        <begin position="65"/>
        <end position="91"/>
    </location>
</feature>
<keyword evidence="1" id="KW-0812">Transmembrane</keyword>
<keyword evidence="1" id="KW-1133">Transmembrane helix</keyword>
<keyword evidence="1" id="KW-0472">Membrane</keyword>
<dbReference type="PANTHER" id="PTHR34473:SF3">
    <property type="entry name" value="TRANSMEMBRANE PROTEIN-RELATED"/>
    <property type="match status" value="1"/>
</dbReference>
<dbReference type="GeneID" id="82879627"/>
<evidence type="ECO:0000256" key="1">
    <source>
        <dbReference type="SAM" id="Phobius"/>
    </source>
</evidence>
<protein>
    <submittedName>
        <fullName evidence="3">Membrane protein</fullName>
    </submittedName>
</protein>
<feature type="domain" description="YdbS-like PH" evidence="2">
    <location>
        <begin position="91"/>
        <end position="170"/>
    </location>
</feature>
<dbReference type="EMBL" id="BJNB01000037">
    <property type="protein sequence ID" value="GEB98509.1"/>
    <property type="molecule type" value="Genomic_DNA"/>
</dbReference>
<accession>A0AB73B9R5</accession>
<dbReference type="Proteomes" id="UP000315353">
    <property type="component" value="Unassembled WGS sequence"/>
</dbReference>
<sequence>MSKHLQASDVAPVDDAGFRRVHRLTPLLRFWSLILALIAILIVNVNAEMLSNLVAFARGEHRAEALRGTAIAAVAFVLVCLAIWFLSALWWRRLGFRLDEEEIALRRGLISTQLRSARYDRTQAVDVVESVIARIFGLAAVRVETAGGANSVIEIAYLKKAEAEKLRAEILGQVRREGREVAPERAVVVEPTVAPEGLSVIPEIPIRRSLVAAALHPGTVLAVVSVAATVLAPIPNSAALPVVVGFLPKVWELIDSSWRYCAFLDRDAHGNQVLNISYGLADRRRQSIRFERIHGVRVAQPWMWRLFGWYQVQVSIAGYGATAGKGSGSTRILPVGSREHALALFELVGPLDAAEITEYALPEGATRPTFNSPRRAWWASPVDRAQQAVTLLGDVTVTHAGRLTRRVMAIENSHIQELTYQAGPVDQLCNLASVRLELVGGPVRMRGSNLAPDDAAELIGRLRARQLPAPDKPMD</sequence>